<dbReference type="InterPro" id="IPR013083">
    <property type="entry name" value="Znf_RING/FYVE/PHD"/>
</dbReference>
<dbReference type="SMART" id="SM00184">
    <property type="entry name" value="RING"/>
    <property type="match status" value="1"/>
</dbReference>
<keyword evidence="3 5" id="KW-0863">Zinc-finger</keyword>
<dbReference type="PANTHER" id="PTHR12429">
    <property type="entry name" value="NEURALIZED"/>
    <property type="match status" value="1"/>
</dbReference>
<dbReference type="GO" id="GO:0061630">
    <property type="term" value="F:ubiquitin protein ligase activity"/>
    <property type="evidence" value="ECO:0007669"/>
    <property type="project" value="TreeGrafter"/>
</dbReference>
<dbReference type="FunFam" id="2.60.120.920:FF:000005">
    <property type="entry name" value="Putative E3 ubiquitin-protein ligase NEURL1B"/>
    <property type="match status" value="1"/>
</dbReference>
<dbReference type="PROSITE" id="PS50089">
    <property type="entry name" value="ZF_RING_2"/>
    <property type="match status" value="1"/>
</dbReference>
<accession>A0A814KU78</accession>
<evidence type="ECO:0000256" key="3">
    <source>
        <dbReference type="ARBA" id="ARBA00022771"/>
    </source>
</evidence>
<reference evidence="8" key="1">
    <citation type="submission" date="2021-02" db="EMBL/GenBank/DDBJ databases">
        <authorList>
            <person name="Nowell W R."/>
        </authorList>
    </citation>
    <scope>NUCLEOTIDE SEQUENCE</scope>
</reference>
<dbReference type="EMBL" id="CAJNOQ010004348">
    <property type="protein sequence ID" value="CAF1055411.1"/>
    <property type="molecule type" value="Genomic_DNA"/>
</dbReference>
<dbReference type="OrthoDB" id="6078042at2759"/>
<sequence length="446" mass="50963">MKPARRVVGKPEPLYFNKIHGKRIILSDNNKKATRLDGFADSIVFSSRTIRTYERVYIRHHFKQVDWIGSLRIGFTEHNPETSFTLENLPNLAFKNLTEQTGYWLRAVSEDLLKTNQILYFYYSFDGSVNVGIYGQEAQSLLTMNDSQGPYFFMMEVYGKTDIVEIVDDVGGGGDASSIYRSTVELINSKINDRELWDLQYFSYLFTTNSPQSNLTFFPNIPNIILTNSNKTVCVNNLKKTSAYAFIQTQMKIGDVLICKIMDCDSNISATLLFGLTTCNPTLLQNKQLPDETPSLINQYSSYKWCIEFDLDTTINMYDELAFYYDQNGCTYLSKNNQQPIRLSLKLDNKTLNSDIYYPFFDLYGQVTAICLYSISNVNNLKLTSSLILSPTIKLLCSICYERLANAVLIPCGCRLCYTCGMMVKKPTLISDCPFDRKSISDVRKI</sequence>
<organism evidence="8 10">
    <name type="scientific">Didymodactylos carnosus</name>
    <dbReference type="NCBI Taxonomy" id="1234261"/>
    <lineage>
        <taxon>Eukaryota</taxon>
        <taxon>Metazoa</taxon>
        <taxon>Spiralia</taxon>
        <taxon>Gnathifera</taxon>
        <taxon>Rotifera</taxon>
        <taxon>Eurotatoria</taxon>
        <taxon>Bdelloidea</taxon>
        <taxon>Philodinida</taxon>
        <taxon>Philodinidae</taxon>
        <taxon>Didymodactylos</taxon>
    </lineage>
</organism>
<dbReference type="SMART" id="SM00588">
    <property type="entry name" value="NEUZ"/>
    <property type="match status" value="1"/>
</dbReference>
<gene>
    <name evidence="8" type="ORF">GPM918_LOCUS16504</name>
    <name evidence="9" type="ORF">SRO942_LOCUS16504</name>
</gene>
<dbReference type="EMBL" id="CAJOBC010004348">
    <property type="protein sequence ID" value="CAF3824511.1"/>
    <property type="molecule type" value="Genomic_DNA"/>
</dbReference>
<dbReference type="InterPro" id="IPR037962">
    <property type="entry name" value="Neuralized"/>
</dbReference>
<keyword evidence="2" id="KW-0677">Repeat</keyword>
<keyword evidence="10" id="KW-1185">Reference proteome</keyword>
<dbReference type="InterPro" id="IPR043136">
    <property type="entry name" value="B30.2/SPRY_sf"/>
</dbReference>
<evidence type="ECO:0000259" key="6">
    <source>
        <dbReference type="PROSITE" id="PS50089"/>
    </source>
</evidence>
<dbReference type="PANTHER" id="PTHR12429:SF6">
    <property type="entry name" value="PROTEIN NEURALIZED"/>
    <property type="match status" value="1"/>
</dbReference>
<feature type="domain" description="RING-type" evidence="6">
    <location>
        <begin position="397"/>
        <end position="437"/>
    </location>
</feature>
<dbReference type="GO" id="GO:0008270">
    <property type="term" value="F:zinc ion binding"/>
    <property type="evidence" value="ECO:0007669"/>
    <property type="project" value="UniProtKB-KW"/>
</dbReference>
<dbReference type="Proteomes" id="UP000663829">
    <property type="component" value="Unassembled WGS sequence"/>
</dbReference>
<dbReference type="SUPFAM" id="SSF57850">
    <property type="entry name" value="RING/U-box"/>
    <property type="match status" value="1"/>
</dbReference>
<dbReference type="InterPro" id="IPR001841">
    <property type="entry name" value="Znf_RING"/>
</dbReference>
<feature type="domain" description="NHR" evidence="7">
    <location>
        <begin position="13"/>
        <end position="169"/>
    </location>
</feature>
<dbReference type="InterPro" id="IPR006573">
    <property type="entry name" value="NHR_dom"/>
</dbReference>
<evidence type="ECO:0000313" key="9">
    <source>
        <dbReference type="EMBL" id="CAF3824511.1"/>
    </source>
</evidence>
<evidence type="ECO:0000256" key="4">
    <source>
        <dbReference type="ARBA" id="ARBA00022833"/>
    </source>
</evidence>
<keyword evidence="4" id="KW-0862">Zinc</keyword>
<dbReference type="Gene3D" id="2.60.120.920">
    <property type="match status" value="2"/>
</dbReference>
<dbReference type="Proteomes" id="UP000681722">
    <property type="component" value="Unassembled WGS sequence"/>
</dbReference>
<dbReference type="Gene3D" id="3.30.40.10">
    <property type="entry name" value="Zinc/RING finger domain, C3HC4 (zinc finger)"/>
    <property type="match status" value="1"/>
</dbReference>
<evidence type="ECO:0000259" key="7">
    <source>
        <dbReference type="PROSITE" id="PS51065"/>
    </source>
</evidence>
<dbReference type="Pfam" id="PF07177">
    <property type="entry name" value="Neuralized"/>
    <property type="match status" value="2"/>
</dbReference>
<feature type="domain" description="NHR" evidence="7">
    <location>
        <begin position="212"/>
        <end position="375"/>
    </location>
</feature>
<evidence type="ECO:0000313" key="10">
    <source>
        <dbReference type="Proteomes" id="UP000663829"/>
    </source>
</evidence>
<evidence type="ECO:0000313" key="8">
    <source>
        <dbReference type="EMBL" id="CAF1055411.1"/>
    </source>
</evidence>
<name>A0A814KU78_9BILA</name>
<evidence type="ECO:0008006" key="11">
    <source>
        <dbReference type="Google" id="ProtNLM"/>
    </source>
</evidence>
<evidence type="ECO:0000256" key="2">
    <source>
        <dbReference type="ARBA" id="ARBA00022737"/>
    </source>
</evidence>
<evidence type="ECO:0000256" key="1">
    <source>
        <dbReference type="ARBA" id="ARBA00022723"/>
    </source>
</evidence>
<dbReference type="AlphaFoldDB" id="A0A814KU78"/>
<evidence type="ECO:0000256" key="5">
    <source>
        <dbReference type="PROSITE-ProRule" id="PRU00175"/>
    </source>
</evidence>
<dbReference type="Pfam" id="PF13920">
    <property type="entry name" value="zf-C3HC4_3"/>
    <property type="match status" value="1"/>
</dbReference>
<keyword evidence="1" id="KW-0479">Metal-binding</keyword>
<comment type="caution">
    <text evidence="8">The sequence shown here is derived from an EMBL/GenBank/DDBJ whole genome shotgun (WGS) entry which is preliminary data.</text>
</comment>
<protein>
    <recommendedName>
        <fullName evidence="11">RING-type domain-containing protein</fullName>
    </recommendedName>
</protein>
<dbReference type="PROSITE" id="PS51065">
    <property type="entry name" value="NHR"/>
    <property type="match status" value="2"/>
</dbReference>
<proteinExistence type="predicted"/>